<evidence type="ECO:0000256" key="3">
    <source>
        <dbReference type="ARBA" id="ARBA00022573"/>
    </source>
</evidence>
<dbReference type="PROSITE" id="PS00839">
    <property type="entry name" value="SUMT_1"/>
    <property type="match status" value="1"/>
</dbReference>
<dbReference type="InterPro" id="IPR014776">
    <property type="entry name" value="4pyrrole_Mease_sub2"/>
</dbReference>
<dbReference type="InterPro" id="IPR000878">
    <property type="entry name" value="4pyrrol_Mease"/>
</dbReference>
<dbReference type="SUPFAM" id="SSF53790">
    <property type="entry name" value="Tetrapyrrole methylase"/>
    <property type="match status" value="1"/>
</dbReference>
<evidence type="ECO:0000256" key="1">
    <source>
        <dbReference type="ARBA" id="ARBA00004953"/>
    </source>
</evidence>
<evidence type="ECO:0000256" key="8">
    <source>
        <dbReference type="SAM" id="MobiDB-lite"/>
    </source>
</evidence>
<dbReference type="EC" id="2.1.1.133" evidence="10"/>
<evidence type="ECO:0000259" key="9">
    <source>
        <dbReference type="Pfam" id="PF00590"/>
    </source>
</evidence>
<comment type="similarity">
    <text evidence="2 7">Belongs to the precorrin methyltransferase family.</text>
</comment>
<organism evidence="10 11">
    <name type="scientific">Ralstonia solanacearum</name>
    <name type="common">Pseudomonas solanacearum</name>
    <dbReference type="NCBI Taxonomy" id="305"/>
    <lineage>
        <taxon>Bacteria</taxon>
        <taxon>Pseudomonadati</taxon>
        <taxon>Pseudomonadota</taxon>
        <taxon>Betaproteobacteria</taxon>
        <taxon>Burkholderiales</taxon>
        <taxon>Burkholderiaceae</taxon>
        <taxon>Ralstonia</taxon>
        <taxon>Ralstonia solanacearum species complex</taxon>
    </lineage>
</organism>
<evidence type="ECO:0000256" key="4">
    <source>
        <dbReference type="ARBA" id="ARBA00022603"/>
    </source>
</evidence>
<dbReference type="Gene3D" id="3.30.950.10">
    <property type="entry name" value="Methyltransferase, Cobalt-precorrin-4 Transmethylase, Domain 2"/>
    <property type="match status" value="1"/>
</dbReference>
<dbReference type="InterPro" id="IPR006362">
    <property type="entry name" value="Cbl_synth_CobM/CibF"/>
</dbReference>
<accession>A0AAW5ZMW6</accession>
<gene>
    <name evidence="10" type="primary">cobM</name>
    <name evidence="10" type="ORF">LBW59_11590</name>
</gene>
<comment type="pathway">
    <text evidence="1">Cofactor biosynthesis; adenosylcobalamin biosynthesis.</text>
</comment>
<keyword evidence="5 7" id="KW-0808">Transferase</keyword>
<dbReference type="Pfam" id="PF00590">
    <property type="entry name" value="TP_methylase"/>
    <property type="match status" value="1"/>
</dbReference>
<proteinExistence type="inferred from homology"/>
<dbReference type="InterPro" id="IPR003043">
    <property type="entry name" value="Uropor_MeTrfase_CS"/>
</dbReference>
<protein>
    <submittedName>
        <fullName evidence="10">Precorrin-4 C(11)-methyltransferase</fullName>
        <ecNumber evidence="10">2.1.1.133</ecNumber>
    </submittedName>
</protein>
<dbReference type="NCBIfam" id="TIGR01465">
    <property type="entry name" value="cobM_cbiF"/>
    <property type="match status" value="1"/>
</dbReference>
<dbReference type="InterPro" id="IPR050161">
    <property type="entry name" value="Siro_Cobalamin_biosynth"/>
</dbReference>
<name>A0AAW5ZMW6_RALSL</name>
<keyword evidence="4 7" id="KW-0489">Methyltransferase</keyword>
<dbReference type="PANTHER" id="PTHR45790:SF4">
    <property type="entry name" value="COBALT-PRECORRIN-4 C(11)-METHYLTRANSFERASE"/>
    <property type="match status" value="1"/>
</dbReference>
<feature type="domain" description="Tetrapyrrole methylase" evidence="9">
    <location>
        <begin position="2"/>
        <end position="208"/>
    </location>
</feature>
<dbReference type="PROSITE" id="PS00840">
    <property type="entry name" value="SUMT_2"/>
    <property type="match status" value="1"/>
</dbReference>
<dbReference type="GO" id="GO:0046026">
    <property type="term" value="F:precorrin-4 C11-methyltransferase activity"/>
    <property type="evidence" value="ECO:0007669"/>
    <property type="project" value="UniProtKB-EC"/>
</dbReference>
<dbReference type="InterPro" id="IPR035996">
    <property type="entry name" value="4pyrrol_Methylase_sf"/>
</dbReference>
<evidence type="ECO:0000256" key="5">
    <source>
        <dbReference type="ARBA" id="ARBA00022679"/>
    </source>
</evidence>
<dbReference type="GO" id="GO:0032259">
    <property type="term" value="P:methylation"/>
    <property type="evidence" value="ECO:0007669"/>
    <property type="project" value="UniProtKB-KW"/>
</dbReference>
<evidence type="ECO:0000313" key="10">
    <source>
        <dbReference type="EMBL" id="MDB0571411.1"/>
    </source>
</evidence>
<dbReference type="Proteomes" id="UP001144050">
    <property type="component" value="Unassembled WGS sequence"/>
</dbReference>
<dbReference type="RefSeq" id="WP_042591730.1">
    <property type="nucleotide sequence ID" value="NZ_CDLW01000001.1"/>
</dbReference>
<evidence type="ECO:0000256" key="7">
    <source>
        <dbReference type="RuleBase" id="RU003960"/>
    </source>
</evidence>
<feature type="compositionally biased region" description="Basic and acidic residues" evidence="8">
    <location>
        <begin position="265"/>
        <end position="281"/>
    </location>
</feature>
<dbReference type="InterPro" id="IPR014777">
    <property type="entry name" value="4pyrrole_Mease_sub1"/>
</dbReference>
<dbReference type="GO" id="GO:0009236">
    <property type="term" value="P:cobalamin biosynthetic process"/>
    <property type="evidence" value="ECO:0007669"/>
    <property type="project" value="UniProtKB-KW"/>
</dbReference>
<dbReference type="PANTHER" id="PTHR45790">
    <property type="entry name" value="SIROHEME SYNTHASE-RELATED"/>
    <property type="match status" value="1"/>
</dbReference>
<dbReference type="EMBL" id="JAIVFG010000016">
    <property type="protein sequence ID" value="MDB0571411.1"/>
    <property type="molecule type" value="Genomic_DNA"/>
</dbReference>
<evidence type="ECO:0000256" key="2">
    <source>
        <dbReference type="ARBA" id="ARBA00005879"/>
    </source>
</evidence>
<evidence type="ECO:0000313" key="11">
    <source>
        <dbReference type="Proteomes" id="UP001144050"/>
    </source>
</evidence>
<feature type="region of interest" description="Disordered" evidence="8">
    <location>
        <begin position="251"/>
        <end position="281"/>
    </location>
</feature>
<dbReference type="AlphaFoldDB" id="A0AAW5ZMW6"/>
<dbReference type="Gene3D" id="3.40.1010.10">
    <property type="entry name" value="Cobalt-precorrin-4 Transmethylase, Domain 1"/>
    <property type="match status" value="1"/>
</dbReference>
<keyword evidence="3" id="KW-0169">Cobalamin biosynthesis</keyword>
<evidence type="ECO:0000256" key="6">
    <source>
        <dbReference type="ARBA" id="ARBA00022691"/>
    </source>
</evidence>
<comment type="caution">
    <text evidence="10">The sequence shown here is derived from an EMBL/GenBank/DDBJ whole genome shotgun (WGS) entry which is preliminary data.</text>
</comment>
<sequence length="281" mass="30406">MKVYFIGAGPGAADLITLRGARLLGSVPMVLYAGSLVPPEMLQHCRPDAELHDTAALSLDEQEACYRRAQAEGKDVARLHSGDPAIYGATAEQMRRLEALGIDYEIVPGVSSFTAAAAVLGSELTRPAVSQSIVLTRVSGRASAVPELESVARFAEHQATMCIFLSGQRLKQTVADLLLHYPADTPVALVRRATWPDQAIHRATLGTLLSAVSQKDWLLTTLLLVGRALSREGGVESSLYAAGFTHIFRDGTDRKTPRRSRRKTEKTTQAEKTEKTGEETP</sequence>
<dbReference type="CDD" id="cd11641">
    <property type="entry name" value="Precorrin-4_C11-MT"/>
    <property type="match status" value="1"/>
</dbReference>
<reference evidence="10" key="1">
    <citation type="submission" date="2021-09" db="EMBL/GenBank/DDBJ databases">
        <title>Genomic analysis of Ralstonia spp.</title>
        <authorList>
            <person name="Aburjaile F."/>
            <person name="Ariute J.C."/>
            <person name="Pais A.K.L."/>
            <person name="Albuquerque G.M.R."/>
            <person name="Silva A.M.F."/>
            <person name="Brenig B."/>
            <person name="Azevedo V."/>
            <person name="Matiuzzi M."/>
            <person name="Ramos R."/>
            <person name="Goes-Neto A."/>
            <person name="Soares S."/>
            <person name="Iseppon A.M.B."/>
            <person name="Souza E."/>
            <person name="Gama M."/>
        </authorList>
    </citation>
    <scope>NUCLEOTIDE SEQUENCE</scope>
    <source>
        <strain evidence="10">CCRMRs91</strain>
    </source>
</reference>
<keyword evidence="6" id="KW-0949">S-adenosyl-L-methionine</keyword>